<evidence type="ECO:0000313" key="2">
    <source>
        <dbReference type="EMBL" id="NQV64410.1"/>
    </source>
</evidence>
<gene>
    <name evidence="2" type="ORF">HQ497_03500</name>
</gene>
<reference evidence="2" key="1">
    <citation type="submission" date="2020-05" db="EMBL/GenBank/DDBJ databases">
        <title>Sulfur intermediates as new biogeochemical hubs in an aquatic model microbial ecosystem.</title>
        <authorList>
            <person name="Vigneron A."/>
        </authorList>
    </citation>
    <scope>NUCLEOTIDE SEQUENCE</scope>
    <source>
        <strain evidence="2">Bin.250</strain>
    </source>
</reference>
<protein>
    <submittedName>
        <fullName evidence="2">Kynureninase</fullName>
    </submittedName>
</protein>
<dbReference type="PANTHER" id="PTHR14084">
    <property type="entry name" value="KYNURENINASE"/>
    <property type="match status" value="1"/>
</dbReference>
<proteinExistence type="predicted"/>
<dbReference type="GO" id="GO:0005737">
    <property type="term" value="C:cytoplasm"/>
    <property type="evidence" value="ECO:0007669"/>
    <property type="project" value="InterPro"/>
</dbReference>
<dbReference type="AlphaFoldDB" id="A0A973A7R7"/>
<sequence>EQVRLKSQQLGQLFIALVAAEPELGVLDLLSPAVADHRGSQVCYEHQAGYAMVQALAEAGVIADFRAPNIMRFGFSPLYTQFVDVWDTVVQLTTLVSNGTYQQDRFEQRAQVT</sequence>
<dbReference type="InterPro" id="IPR015424">
    <property type="entry name" value="PyrdxlP-dep_Trfase"/>
</dbReference>
<evidence type="ECO:0000313" key="3">
    <source>
        <dbReference type="Proteomes" id="UP000754644"/>
    </source>
</evidence>
<dbReference type="InterPro" id="IPR010111">
    <property type="entry name" value="Kynureninase"/>
</dbReference>
<dbReference type="GO" id="GO:0009435">
    <property type="term" value="P:NAD+ biosynthetic process"/>
    <property type="evidence" value="ECO:0007669"/>
    <property type="project" value="InterPro"/>
</dbReference>
<dbReference type="Proteomes" id="UP000754644">
    <property type="component" value="Unassembled WGS sequence"/>
</dbReference>
<dbReference type="GO" id="GO:0043420">
    <property type="term" value="P:anthranilate metabolic process"/>
    <property type="evidence" value="ECO:0007669"/>
    <property type="project" value="TreeGrafter"/>
</dbReference>
<dbReference type="Gene3D" id="3.90.1150.10">
    <property type="entry name" value="Aspartate Aminotransferase, domain 1"/>
    <property type="match status" value="1"/>
</dbReference>
<accession>A0A973A7R7</accession>
<keyword evidence="1" id="KW-0663">Pyridoxal phosphate</keyword>
<dbReference type="PANTHER" id="PTHR14084:SF0">
    <property type="entry name" value="KYNURENINASE"/>
    <property type="match status" value="1"/>
</dbReference>
<feature type="non-terminal residue" evidence="2">
    <location>
        <position position="1"/>
    </location>
</feature>
<dbReference type="SUPFAM" id="SSF53383">
    <property type="entry name" value="PLP-dependent transferases"/>
    <property type="match status" value="1"/>
</dbReference>
<comment type="caution">
    <text evidence="2">The sequence shown here is derived from an EMBL/GenBank/DDBJ whole genome shotgun (WGS) entry which is preliminary data.</text>
</comment>
<dbReference type="GO" id="GO:0019441">
    <property type="term" value="P:L-tryptophan catabolic process to kynurenine"/>
    <property type="evidence" value="ECO:0007669"/>
    <property type="project" value="TreeGrafter"/>
</dbReference>
<dbReference type="InterPro" id="IPR015422">
    <property type="entry name" value="PyrdxlP-dep_Trfase_small"/>
</dbReference>
<dbReference type="Pfam" id="PF22580">
    <property type="entry name" value="KYNU_C"/>
    <property type="match status" value="1"/>
</dbReference>
<name>A0A973A7R7_9GAMM</name>
<dbReference type="EMBL" id="JABMOJ010000125">
    <property type="protein sequence ID" value="NQV64410.1"/>
    <property type="molecule type" value="Genomic_DNA"/>
</dbReference>
<organism evidence="2 3">
    <name type="scientific">SAR86 cluster bacterium</name>
    <dbReference type="NCBI Taxonomy" id="2030880"/>
    <lineage>
        <taxon>Bacteria</taxon>
        <taxon>Pseudomonadati</taxon>
        <taxon>Pseudomonadota</taxon>
        <taxon>Gammaproteobacteria</taxon>
        <taxon>SAR86 cluster</taxon>
    </lineage>
</organism>
<dbReference type="GO" id="GO:0030429">
    <property type="term" value="F:kynureninase activity"/>
    <property type="evidence" value="ECO:0007669"/>
    <property type="project" value="InterPro"/>
</dbReference>
<evidence type="ECO:0000256" key="1">
    <source>
        <dbReference type="ARBA" id="ARBA00022898"/>
    </source>
</evidence>
<dbReference type="GO" id="GO:0030170">
    <property type="term" value="F:pyridoxal phosphate binding"/>
    <property type="evidence" value="ECO:0007669"/>
    <property type="project" value="InterPro"/>
</dbReference>